<evidence type="ECO:0000256" key="2">
    <source>
        <dbReference type="ARBA" id="ARBA00004893"/>
    </source>
</evidence>
<dbReference type="SUPFAM" id="SSF54675">
    <property type="entry name" value="Nicotinate/Quinolinate PRTase N-terminal domain-like"/>
    <property type="match status" value="1"/>
</dbReference>
<evidence type="ECO:0000256" key="5">
    <source>
        <dbReference type="ARBA" id="ARBA00011944"/>
    </source>
</evidence>
<evidence type="ECO:0000256" key="9">
    <source>
        <dbReference type="ARBA" id="ARBA00022679"/>
    </source>
</evidence>
<evidence type="ECO:0000256" key="7">
    <source>
        <dbReference type="ARBA" id="ARBA00022642"/>
    </source>
</evidence>
<dbReference type="InterPro" id="IPR007219">
    <property type="entry name" value="XnlR_reg_dom"/>
</dbReference>
<gene>
    <name evidence="15" type="ORF">K469DRAFT_724074</name>
</gene>
<dbReference type="Gene3D" id="3.90.1170.20">
    <property type="entry name" value="Quinolinate phosphoribosyl transferase, N-terminal domain"/>
    <property type="match status" value="2"/>
</dbReference>
<dbReference type="EC" id="2.4.2.19" evidence="5"/>
<evidence type="ECO:0000313" key="15">
    <source>
        <dbReference type="EMBL" id="KAF2175573.1"/>
    </source>
</evidence>
<feature type="domain" description="Quinolinate phosphoribosyl transferase C-terminal" evidence="13">
    <location>
        <begin position="74"/>
        <end position="233"/>
    </location>
</feature>
<evidence type="ECO:0000256" key="3">
    <source>
        <dbReference type="ARBA" id="ARBA00009400"/>
    </source>
</evidence>
<name>A0A6A6D917_9PEZI</name>
<evidence type="ECO:0000256" key="8">
    <source>
        <dbReference type="ARBA" id="ARBA00022676"/>
    </source>
</evidence>
<comment type="catalytic activity">
    <reaction evidence="12">
        <text>nicotinate beta-D-ribonucleotide + CO2 + diphosphate = quinolinate + 5-phospho-alpha-D-ribose 1-diphosphate + 2 H(+)</text>
        <dbReference type="Rhea" id="RHEA:12733"/>
        <dbReference type="ChEBI" id="CHEBI:15378"/>
        <dbReference type="ChEBI" id="CHEBI:16526"/>
        <dbReference type="ChEBI" id="CHEBI:29959"/>
        <dbReference type="ChEBI" id="CHEBI:33019"/>
        <dbReference type="ChEBI" id="CHEBI:57502"/>
        <dbReference type="ChEBI" id="CHEBI:58017"/>
        <dbReference type="EC" id="2.4.2.19"/>
    </reaction>
</comment>
<dbReference type="FunFam" id="3.20.20.70:FF:000090">
    <property type="entry name" value="Nicotinate-nucleotide pyrophosphorylase [carboxylating]"/>
    <property type="match status" value="1"/>
</dbReference>
<evidence type="ECO:0000256" key="1">
    <source>
        <dbReference type="ARBA" id="ARBA00003237"/>
    </source>
</evidence>
<evidence type="ECO:0000256" key="12">
    <source>
        <dbReference type="ARBA" id="ARBA00047445"/>
    </source>
</evidence>
<keyword evidence="7" id="KW-0662">Pyridine nucleotide biosynthesis</keyword>
<proteinExistence type="inferred from homology"/>
<dbReference type="Pfam" id="PF04082">
    <property type="entry name" value="Fungal_trans"/>
    <property type="match status" value="1"/>
</dbReference>
<evidence type="ECO:0000256" key="11">
    <source>
        <dbReference type="ARBA" id="ARBA00033102"/>
    </source>
</evidence>
<dbReference type="InterPro" id="IPR002638">
    <property type="entry name" value="Quinolinate_PRibosylTrfase_C"/>
</dbReference>
<dbReference type="Pfam" id="PF01729">
    <property type="entry name" value="QRPTase_C"/>
    <property type="match status" value="1"/>
</dbReference>
<dbReference type="GO" id="GO:0003677">
    <property type="term" value="F:DNA binding"/>
    <property type="evidence" value="ECO:0007669"/>
    <property type="project" value="InterPro"/>
</dbReference>
<keyword evidence="9" id="KW-0808">Transferase</keyword>
<keyword evidence="10" id="KW-0539">Nucleus</keyword>
<dbReference type="InterPro" id="IPR036068">
    <property type="entry name" value="Nicotinate_pribotase-like_C"/>
</dbReference>
<evidence type="ECO:0000256" key="10">
    <source>
        <dbReference type="ARBA" id="ARBA00023242"/>
    </source>
</evidence>
<reference evidence="15" key="1">
    <citation type="journal article" date="2020" name="Stud. Mycol.">
        <title>101 Dothideomycetes genomes: a test case for predicting lifestyles and emergence of pathogens.</title>
        <authorList>
            <person name="Haridas S."/>
            <person name="Albert R."/>
            <person name="Binder M."/>
            <person name="Bloem J."/>
            <person name="Labutti K."/>
            <person name="Salamov A."/>
            <person name="Andreopoulos B."/>
            <person name="Baker S."/>
            <person name="Barry K."/>
            <person name="Bills G."/>
            <person name="Bluhm B."/>
            <person name="Cannon C."/>
            <person name="Castanera R."/>
            <person name="Culley D."/>
            <person name="Daum C."/>
            <person name="Ezra D."/>
            <person name="Gonzalez J."/>
            <person name="Henrissat B."/>
            <person name="Kuo A."/>
            <person name="Liang C."/>
            <person name="Lipzen A."/>
            <person name="Lutzoni F."/>
            <person name="Magnuson J."/>
            <person name="Mondo S."/>
            <person name="Nolan M."/>
            <person name="Ohm R."/>
            <person name="Pangilinan J."/>
            <person name="Park H.-J."/>
            <person name="Ramirez L."/>
            <person name="Alfaro M."/>
            <person name="Sun H."/>
            <person name="Tritt A."/>
            <person name="Yoshinaga Y."/>
            <person name="Zwiers L.-H."/>
            <person name="Turgeon B."/>
            <person name="Goodwin S."/>
            <person name="Spatafora J."/>
            <person name="Crous P."/>
            <person name="Grigoriev I."/>
        </authorList>
    </citation>
    <scope>NUCLEOTIDE SEQUENCE</scope>
    <source>
        <strain evidence="15">CBS 207.26</strain>
    </source>
</reference>
<dbReference type="InterPro" id="IPR004393">
    <property type="entry name" value="NadC"/>
</dbReference>
<keyword evidence="8" id="KW-0328">Glycosyltransferase</keyword>
<comment type="function">
    <text evidence="1">Involved in the catabolism of quinolinic acid (QA).</text>
</comment>
<dbReference type="GO" id="GO:0008270">
    <property type="term" value="F:zinc ion binding"/>
    <property type="evidence" value="ECO:0007669"/>
    <property type="project" value="InterPro"/>
</dbReference>
<dbReference type="InterPro" id="IPR013785">
    <property type="entry name" value="Aldolase_TIM"/>
</dbReference>
<dbReference type="GO" id="GO:0005737">
    <property type="term" value="C:cytoplasm"/>
    <property type="evidence" value="ECO:0007669"/>
    <property type="project" value="TreeGrafter"/>
</dbReference>
<organism evidence="15 16">
    <name type="scientific">Zopfia rhizophila CBS 207.26</name>
    <dbReference type="NCBI Taxonomy" id="1314779"/>
    <lineage>
        <taxon>Eukaryota</taxon>
        <taxon>Fungi</taxon>
        <taxon>Dikarya</taxon>
        <taxon>Ascomycota</taxon>
        <taxon>Pezizomycotina</taxon>
        <taxon>Dothideomycetes</taxon>
        <taxon>Dothideomycetes incertae sedis</taxon>
        <taxon>Zopfiaceae</taxon>
        <taxon>Zopfia</taxon>
    </lineage>
</organism>
<dbReference type="Proteomes" id="UP000800200">
    <property type="component" value="Unassembled WGS sequence"/>
</dbReference>
<comment type="similarity">
    <text evidence="3">Belongs to the NadC/ModD family.</text>
</comment>
<dbReference type="EMBL" id="ML994729">
    <property type="protein sequence ID" value="KAF2175573.1"/>
    <property type="molecule type" value="Genomic_DNA"/>
</dbReference>
<comment type="subunit">
    <text evidence="4">Hexamer formed by 3 homodimers.</text>
</comment>
<dbReference type="InterPro" id="IPR027277">
    <property type="entry name" value="NadC/ModD"/>
</dbReference>
<dbReference type="UniPathway" id="UPA00253">
    <property type="reaction ID" value="UER00331"/>
</dbReference>
<dbReference type="GO" id="GO:0006351">
    <property type="term" value="P:DNA-templated transcription"/>
    <property type="evidence" value="ECO:0007669"/>
    <property type="project" value="InterPro"/>
</dbReference>
<comment type="pathway">
    <text evidence="2">Cofactor biosynthesis; NAD(+) biosynthesis; nicotinate D-ribonucleotide from quinolinate: step 1/1.</text>
</comment>
<dbReference type="InterPro" id="IPR037128">
    <property type="entry name" value="Quinolinate_PRibosylTase_N_sf"/>
</dbReference>
<evidence type="ECO:0000259" key="14">
    <source>
        <dbReference type="Pfam" id="PF04082"/>
    </source>
</evidence>
<sequence length="726" mass="80521">MAEGAPARGTVAHLLPHTYKRLVSEWLEEDTPSFDYGGFVVGEEISEANLLGKIRNLLLGERVALNTLARCSGIATKSSRLLTLLRKAGYQNILAGTRKTTPGFRLVEKYGMLVGGVDPHRQDLSAMTMLKDNHIVAAGSITNAVRAAKSAGGFAIKVEVECQSFEEADEAIAAGADVVMLDNFTPDGVRVAAAQLKDKWGRGAGDRKTFLVEVSGGLTEDNVEAYVCRDVDIEDHIAIPNIGSLDIMDSASPASNDIVFNFNTDRLIDLYYENFYRALPIVLPLHFLSQRQLNENHGLDALLIVMQWIGSIYAPWTPSDAYYEKAYQTLCEPSIPRNGFTVQAMMLFAIAQHHCDLKCASRKMLDCAISIALAIGMNLKEFARRYGEGNPVLEESWRRTYYLLHISDQHFSVVVRNPMFSLRDVTNYVDLPCDDEYYESGRIPAPVTWHEYEVREFADVEIIYSSIVYLYDVAKVISYIMRTFVETGSFGDTLVSNAETKLAIWKSLLPTCKRDPLRPNGTVDEVMFLAHEISAIITTTIHRPFSSLTYSIDELSTESFISPVTFVEPLRQGKSAHTARALKATEMQTKLLAIPCSIEHHNLFTMCIMACLCTAQIAACNILLEDRALSIARDRVRLSIGALNAFGNFWPHAKKMAREVRRVARGTLASAQSNHAAGIDSGAEIEVPRDDLIWPVNPSAQIDIYSGIVLPWDDSLNHSSSSSIML</sequence>
<dbReference type="OrthoDB" id="10067394at2759"/>
<evidence type="ECO:0000256" key="6">
    <source>
        <dbReference type="ARBA" id="ARBA00020990"/>
    </source>
</evidence>
<evidence type="ECO:0000313" key="16">
    <source>
        <dbReference type="Proteomes" id="UP000800200"/>
    </source>
</evidence>
<dbReference type="AlphaFoldDB" id="A0A6A6D917"/>
<dbReference type="NCBIfam" id="TIGR00078">
    <property type="entry name" value="nadC"/>
    <property type="match status" value="1"/>
</dbReference>
<evidence type="ECO:0000259" key="13">
    <source>
        <dbReference type="Pfam" id="PF01729"/>
    </source>
</evidence>
<dbReference type="CDD" id="cd12148">
    <property type="entry name" value="fungal_TF_MHR"/>
    <property type="match status" value="1"/>
</dbReference>
<protein>
    <recommendedName>
        <fullName evidence="6">Nicotinate-nucleotide pyrophosphorylase [carboxylating]</fullName>
        <ecNumber evidence="5">2.4.2.19</ecNumber>
    </recommendedName>
    <alternativeName>
        <fullName evidence="11">Quinolinate phosphoribosyltransferase [decarboxylating]</fullName>
    </alternativeName>
</protein>
<dbReference type="Gene3D" id="3.20.20.70">
    <property type="entry name" value="Aldolase class I"/>
    <property type="match status" value="1"/>
</dbReference>
<dbReference type="GO" id="GO:0009435">
    <property type="term" value="P:NAD+ biosynthetic process"/>
    <property type="evidence" value="ECO:0007669"/>
    <property type="project" value="UniProtKB-UniPathway"/>
</dbReference>
<dbReference type="SUPFAM" id="SSF51690">
    <property type="entry name" value="Nicotinate/Quinolinate PRTase C-terminal domain-like"/>
    <property type="match status" value="1"/>
</dbReference>
<accession>A0A6A6D917</accession>
<dbReference type="GO" id="GO:0004514">
    <property type="term" value="F:nicotinate-nucleotide diphosphorylase (carboxylating) activity"/>
    <property type="evidence" value="ECO:0007669"/>
    <property type="project" value="UniProtKB-EC"/>
</dbReference>
<feature type="domain" description="Xylanolytic transcriptional activator regulatory" evidence="14">
    <location>
        <begin position="268"/>
        <end position="444"/>
    </location>
</feature>
<evidence type="ECO:0000256" key="4">
    <source>
        <dbReference type="ARBA" id="ARBA00011218"/>
    </source>
</evidence>
<keyword evidence="16" id="KW-1185">Reference proteome</keyword>
<dbReference type="GO" id="GO:0034213">
    <property type="term" value="P:quinolinate catabolic process"/>
    <property type="evidence" value="ECO:0007669"/>
    <property type="project" value="TreeGrafter"/>
</dbReference>
<dbReference type="PANTHER" id="PTHR32179">
    <property type="entry name" value="NICOTINATE-NUCLEOTIDE PYROPHOSPHORYLASE [CARBOXYLATING]"/>
    <property type="match status" value="1"/>
</dbReference>
<dbReference type="PANTHER" id="PTHR32179:SF3">
    <property type="entry name" value="NICOTINATE-NUCLEOTIDE PYROPHOSPHORYLASE [CARBOXYLATING]"/>
    <property type="match status" value="1"/>
</dbReference>